<proteinExistence type="predicted"/>
<organism evidence="2 4">
    <name type="scientific">Hungatella hathewayi</name>
    <dbReference type="NCBI Taxonomy" id="154046"/>
    <lineage>
        <taxon>Bacteria</taxon>
        <taxon>Bacillati</taxon>
        <taxon>Bacillota</taxon>
        <taxon>Clostridia</taxon>
        <taxon>Lachnospirales</taxon>
        <taxon>Lachnospiraceae</taxon>
        <taxon>Hungatella</taxon>
    </lineage>
</organism>
<accession>A0A174HTK4</accession>
<evidence type="ECO:0000313" key="4">
    <source>
        <dbReference type="Proteomes" id="UP000095651"/>
    </source>
</evidence>
<dbReference type="Pfam" id="PF03729">
    <property type="entry name" value="DUF308"/>
    <property type="match status" value="2"/>
</dbReference>
<protein>
    <submittedName>
        <fullName evidence="3">DUF308 domain-containing protein</fullName>
    </submittedName>
    <submittedName>
        <fullName evidence="2">Transcriptional regulator</fullName>
    </submittedName>
</protein>
<keyword evidence="1" id="KW-0812">Transmembrane</keyword>
<dbReference type="Proteomes" id="UP000261257">
    <property type="component" value="Unassembled WGS sequence"/>
</dbReference>
<evidence type="ECO:0000313" key="5">
    <source>
        <dbReference type="Proteomes" id="UP000261257"/>
    </source>
</evidence>
<gene>
    <name evidence="2" type="primary">IclR</name>
    <name evidence="3" type="ORF">DXC39_16500</name>
    <name evidence="2" type="ORF">ERS852407_03891</name>
</gene>
<dbReference type="InterPro" id="IPR052712">
    <property type="entry name" value="Acid_resist_chaperone_HdeD"/>
</dbReference>
<keyword evidence="1" id="KW-0472">Membrane</keyword>
<dbReference type="InterPro" id="IPR005325">
    <property type="entry name" value="DUF308_memb"/>
</dbReference>
<reference evidence="3 5" key="2">
    <citation type="submission" date="2018-08" db="EMBL/GenBank/DDBJ databases">
        <title>A genome reference for cultivated species of the human gut microbiota.</title>
        <authorList>
            <person name="Zou Y."/>
            <person name="Xue W."/>
            <person name="Luo G."/>
        </authorList>
    </citation>
    <scope>NUCLEOTIDE SEQUENCE [LARGE SCALE GENOMIC DNA]</scope>
    <source>
        <strain evidence="3 5">TF05-11AC</strain>
    </source>
</reference>
<dbReference type="RefSeq" id="WP_002605369.1">
    <property type="nucleotide sequence ID" value="NZ_CABIXC010000011.1"/>
</dbReference>
<evidence type="ECO:0000256" key="1">
    <source>
        <dbReference type="SAM" id="Phobius"/>
    </source>
</evidence>
<feature type="transmembrane region" description="Helical" evidence="1">
    <location>
        <begin position="33"/>
        <end position="52"/>
    </location>
</feature>
<evidence type="ECO:0000313" key="2">
    <source>
        <dbReference type="EMBL" id="CUO76667.1"/>
    </source>
</evidence>
<feature type="transmembrane region" description="Helical" evidence="1">
    <location>
        <begin position="89"/>
        <end position="110"/>
    </location>
</feature>
<feature type="transmembrane region" description="Helical" evidence="1">
    <location>
        <begin position="9"/>
        <end position="27"/>
    </location>
</feature>
<dbReference type="PANTHER" id="PTHR34989:SF1">
    <property type="entry name" value="PROTEIN HDED"/>
    <property type="match status" value="1"/>
</dbReference>
<dbReference type="Proteomes" id="UP000095651">
    <property type="component" value="Unassembled WGS sequence"/>
</dbReference>
<dbReference type="GO" id="GO:0005886">
    <property type="term" value="C:plasma membrane"/>
    <property type="evidence" value="ECO:0007669"/>
    <property type="project" value="TreeGrafter"/>
</dbReference>
<name>A0A174HTK4_9FIRM</name>
<dbReference type="PANTHER" id="PTHR34989">
    <property type="entry name" value="PROTEIN HDED"/>
    <property type="match status" value="1"/>
</dbReference>
<sequence>MIWKEMKRSYLVISICAALLGLLLLLLPGPTLATAGICTGVCFIVYGVTKLFEVTRFRNHFANYWLQCVLAVLPIVFGVIFLFKPLAATSILPLILGVFLAVYGIMGLKTSVKLKKFGLDSWWFNLITAVLTILLGALAIFNPFATAAAMVMMMGAILFTLGLFHVVQYFVASHRFKKVGRQISELEKEWDSFDWFWF</sequence>
<dbReference type="EMBL" id="CYZE01000011">
    <property type="protein sequence ID" value="CUO76667.1"/>
    <property type="molecule type" value="Genomic_DNA"/>
</dbReference>
<evidence type="ECO:0000313" key="3">
    <source>
        <dbReference type="EMBL" id="RGM03089.1"/>
    </source>
</evidence>
<dbReference type="EMBL" id="QSSQ01000016">
    <property type="protein sequence ID" value="RGM03089.1"/>
    <property type="molecule type" value="Genomic_DNA"/>
</dbReference>
<keyword evidence="1" id="KW-1133">Transmembrane helix</keyword>
<reference evidence="2 4" key="1">
    <citation type="submission" date="2015-09" db="EMBL/GenBank/DDBJ databases">
        <authorList>
            <consortium name="Pathogen Informatics"/>
        </authorList>
    </citation>
    <scope>NUCLEOTIDE SEQUENCE [LARGE SCALE GENOMIC DNA]</scope>
    <source>
        <strain evidence="2 4">2789STDY5608850</strain>
    </source>
</reference>
<feature type="transmembrane region" description="Helical" evidence="1">
    <location>
        <begin position="147"/>
        <end position="171"/>
    </location>
</feature>
<feature type="transmembrane region" description="Helical" evidence="1">
    <location>
        <begin position="64"/>
        <end position="83"/>
    </location>
</feature>
<dbReference type="AlphaFoldDB" id="A0A174HTK4"/>
<feature type="transmembrane region" description="Helical" evidence="1">
    <location>
        <begin position="122"/>
        <end position="141"/>
    </location>
</feature>